<dbReference type="Proteomes" id="UP000276133">
    <property type="component" value="Unassembled WGS sequence"/>
</dbReference>
<protein>
    <submittedName>
        <fullName evidence="1">Uncharacterized protein</fullName>
    </submittedName>
</protein>
<organism evidence="1 2">
    <name type="scientific">Brachionus plicatilis</name>
    <name type="common">Marine rotifer</name>
    <name type="synonym">Brachionus muelleri</name>
    <dbReference type="NCBI Taxonomy" id="10195"/>
    <lineage>
        <taxon>Eukaryota</taxon>
        <taxon>Metazoa</taxon>
        <taxon>Spiralia</taxon>
        <taxon>Gnathifera</taxon>
        <taxon>Rotifera</taxon>
        <taxon>Eurotatoria</taxon>
        <taxon>Monogononta</taxon>
        <taxon>Pseudotrocha</taxon>
        <taxon>Ploima</taxon>
        <taxon>Brachionidae</taxon>
        <taxon>Brachionus</taxon>
    </lineage>
</organism>
<proteinExistence type="predicted"/>
<evidence type="ECO:0000313" key="2">
    <source>
        <dbReference type="Proteomes" id="UP000276133"/>
    </source>
</evidence>
<dbReference type="EMBL" id="REGN01000631">
    <property type="protein sequence ID" value="RNA40566.1"/>
    <property type="molecule type" value="Genomic_DNA"/>
</dbReference>
<gene>
    <name evidence="1" type="ORF">BpHYR1_006435</name>
</gene>
<dbReference type="AlphaFoldDB" id="A0A3M7SXV9"/>
<name>A0A3M7SXV9_BRAPC</name>
<accession>A0A3M7SXV9</accession>
<sequence length="69" mass="8425">MNRIQIEEKDLSYYIMKNFLAYNNLDVNKIQFFEDCFRKHKIVNENKLVQQKRNKINKTLDLLSNTNKD</sequence>
<reference evidence="1 2" key="1">
    <citation type="journal article" date="2018" name="Sci. Rep.">
        <title>Genomic signatures of local adaptation to the degree of environmental predictability in rotifers.</title>
        <authorList>
            <person name="Franch-Gras L."/>
            <person name="Hahn C."/>
            <person name="Garcia-Roger E.M."/>
            <person name="Carmona M.J."/>
            <person name="Serra M."/>
            <person name="Gomez A."/>
        </authorList>
    </citation>
    <scope>NUCLEOTIDE SEQUENCE [LARGE SCALE GENOMIC DNA]</scope>
    <source>
        <strain evidence="1">HYR1</strain>
    </source>
</reference>
<comment type="caution">
    <text evidence="1">The sequence shown here is derived from an EMBL/GenBank/DDBJ whole genome shotgun (WGS) entry which is preliminary data.</text>
</comment>
<keyword evidence="2" id="KW-1185">Reference proteome</keyword>
<evidence type="ECO:0000313" key="1">
    <source>
        <dbReference type="EMBL" id="RNA40566.1"/>
    </source>
</evidence>